<dbReference type="PANTHER" id="PTHR12748:SF0">
    <property type="entry name" value="ORIGIN RECOGNITION COMPLEX SUBUNIT 3"/>
    <property type="match status" value="1"/>
</dbReference>
<dbReference type="PANTHER" id="PTHR12748">
    <property type="entry name" value="ORIGIN RECOGNITION COMPLEX SUBUNIT 3"/>
    <property type="match status" value="1"/>
</dbReference>
<evidence type="ECO:0000256" key="5">
    <source>
        <dbReference type="ARBA" id="ARBA00023242"/>
    </source>
</evidence>
<feature type="region of interest" description="Disordered" evidence="6">
    <location>
        <begin position="583"/>
        <end position="604"/>
    </location>
</feature>
<dbReference type="GO" id="GO:0005656">
    <property type="term" value="C:nuclear pre-replicative complex"/>
    <property type="evidence" value="ECO:0007669"/>
    <property type="project" value="TreeGrafter"/>
</dbReference>
<evidence type="ECO:0000256" key="6">
    <source>
        <dbReference type="SAM" id="MobiDB-lite"/>
    </source>
</evidence>
<reference evidence="9 10" key="1">
    <citation type="submission" date="2016-07" db="EMBL/GenBank/DDBJ databases">
        <title>Pervasive Adenine N6-methylation of Active Genes in Fungi.</title>
        <authorList>
            <consortium name="DOE Joint Genome Institute"/>
            <person name="Mondo S.J."/>
            <person name="Dannebaum R.O."/>
            <person name="Kuo R.C."/>
            <person name="Labutti K."/>
            <person name="Haridas S."/>
            <person name="Kuo A."/>
            <person name="Salamov A."/>
            <person name="Ahrendt S.R."/>
            <person name="Lipzen A."/>
            <person name="Sullivan W."/>
            <person name="Andreopoulos W.B."/>
            <person name="Clum A."/>
            <person name="Lindquist E."/>
            <person name="Daum C."/>
            <person name="Ramamoorthy G.K."/>
            <person name="Gryganskyi A."/>
            <person name="Culley D."/>
            <person name="Magnuson J.K."/>
            <person name="James T.Y."/>
            <person name="O'Malley M.A."/>
            <person name="Stajich J.E."/>
            <person name="Spatafora J.W."/>
            <person name="Visel A."/>
            <person name="Grigoriev I.V."/>
        </authorList>
    </citation>
    <scope>NUCLEOTIDE SEQUENCE [LARGE SCALE GENOMIC DNA]</scope>
    <source>
        <strain evidence="9 10">PL171</strain>
    </source>
</reference>
<accession>A0A1Y2I194</accession>
<evidence type="ECO:0000256" key="4">
    <source>
        <dbReference type="ARBA" id="ARBA00023125"/>
    </source>
</evidence>
<feature type="compositionally biased region" description="Acidic residues" evidence="6">
    <location>
        <begin position="553"/>
        <end position="564"/>
    </location>
</feature>
<dbReference type="CDD" id="cd20704">
    <property type="entry name" value="Orc3"/>
    <property type="match status" value="2"/>
</dbReference>
<name>A0A1Y2I194_9FUNG</name>
<dbReference type="InterPro" id="IPR045667">
    <property type="entry name" value="ORC3_N"/>
</dbReference>
<feature type="region of interest" description="Disordered" evidence="6">
    <location>
        <begin position="1"/>
        <end position="55"/>
    </location>
</feature>
<feature type="domain" description="Origin recognition complex subunit 3 winged helix C-terminal" evidence="8">
    <location>
        <begin position="715"/>
        <end position="846"/>
    </location>
</feature>
<dbReference type="EMBL" id="MCFL01000003">
    <property type="protein sequence ID" value="ORZ40509.1"/>
    <property type="molecule type" value="Genomic_DNA"/>
</dbReference>
<evidence type="ECO:0000256" key="2">
    <source>
        <dbReference type="ARBA" id="ARBA00010977"/>
    </source>
</evidence>
<evidence type="ECO:0000259" key="8">
    <source>
        <dbReference type="Pfam" id="PF18137"/>
    </source>
</evidence>
<dbReference type="AlphaFoldDB" id="A0A1Y2I194"/>
<comment type="caution">
    <text evidence="9">The sequence shown here is derived from an EMBL/GenBank/DDBJ whole genome shotgun (WGS) entry which is preliminary data.</text>
</comment>
<dbReference type="InterPro" id="IPR040855">
    <property type="entry name" value="ORC_WH_C"/>
</dbReference>
<feature type="compositionally biased region" description="Polar residues" evidence="6">
    <location>
        <begin position="36"/>
        <end position="51"/>
    </location>
</feature>
<dbReference type="GO" id="GO:0006270">
    <property type="term" value="P:DNA replication initiation"/>
    <property type="evidence" value="ECO:0007669"/>
    <property type="project" value="TreeGrafter"/>
</dbReference>
<feature type="compositionally biased region" description="Low complexity" evidence="6">
    <location>
        <begin position="535"/>
        <end position="552"/>
    </location>
</feature>
<keyword evidence="3" id="KW-0235">DNA replication</keyword>
<feature type="domain" description="Origin recognition complex subunit 3 N-terminal" evidence="7">
    <location>
        <begin position="43"/>
        <end position="335"/>
    </location>
</feature>
<dbReference type="OrthoDB" id="10265211at2759"/>
<comment type="similarity">
    <text evidence="2">Belongs to the ORC3 family.</text>
</comment>
<dbReference type="Pfam" id="PF07034">
    <property type="entry name" value="ORC3_N"/>
    <property type="match status" value="1"/>
</dbReference>
<keyword evidence="4" id="KW-0238">DNA-binding</keyword>
<dbReference type="STRING" id="765915.A0A1Y2I194"/>
<protein>
    <submittedName>
        <fullName evidence="9">Origin recognition complex subunit 3 N-terminus-domain-containing protein</fullName>
    </submittedName>
</protein>
<proteinExistence type="inferred from homology"/>
<sequence length="849" mass="92187">MEPSLTEPVTLIRRKKRSSDTNPNPTRKGAKRPRNAATTPNTSDTQTTHSTFPRLLDGHEPQFHCTLCQQLYSSDAQLASSVFLNAWDQAHAATVADLAHFVTQAWTSKHARPPHTIPTALVLSGVNVADSFRAFDMLTTTLCSESSSLISARTLTVTLTADSMSTLRLALRTILSAFTGTPSDDIDDLTAWFTSLPAAQQPPSLVLLIPAFESCDFSILSRLLPILATTLASHLPLVLIFGISSLLETVARALDPQAFALLCTTSYRLVAGRDALDHALRSLFLDPSTTLRARLTAPVLDWMLTRFHHATQSGAETARAVKYALMDHYFGGALAGLAVGHVGDRAKVVDDMTDEQCQLLRALPTVRAWMERAAAFDEDDNDDEGAIVTFQHALKLLQSDKALKSQLVIWLADLDVAITRHARAVSLVHAMQARLAKVTRRSLARLYAMSLEENLATSTEDSAGVRVFVALIRKVAWDGHTAPAVVLSDTLNVLSTIRDHLCPAPDEAGDNGDNELVAELDAHVAAHAEFIAEIAASSSSSDQGDSDANGASEGDDDDDGDDQGEPQATEDMGQRLLATMHKALERSKTRPIRTARPARGERRKLAAAAAAAADSSTSTTAASGSVNQLALALLNKESSDRASWSAAKRALSSSSRARPLHQRIAQFVSSVCDWLMGVLEEWLEPPTARPVAEVRFQGRVAALERTFTMLPSTLVKTALARPELFLSTVIEGPPAADADATENDLVLVRATDPDTAILYKLHLESGRLVNLFDWFTAFRAVIARGHGYAHAGDEQDHEKEDQDGQVASKQQRRDFVRFIRGVNELQMLGIVKATSRKTDHVVRLTWGKV</sequence>
<evidence type="ECO:0000313" key="10">
    <source>
        <dbReference type="Proteomes" id="UP000193411"/>
    </source>
</evidence>
<organism evidence="9 10">
    <name type="scientific">Catenaria anguillulae PL171</name>
    <dbReference type="NCBI Taxonomy" id="765915"/>
    <lineage>
        <taxon>Eukaryota</taxon>
        <taxon>Fungi</taxon>
        <taxon>Fungi incertae sedis</taxon>
        <taxon>Blastocladiomycota</taxon>
        <taxon>Blastocladiomycetes</taxon>
        <taxon>Blastocladiales</taxon>
        <taxon>Catenariaceae</taxon>
        <taxon>Catenaria</taxon>
    </lineage>
</organism>
<evidence type="ECO:0000256" key="3">
    <source>
        <dbReference type="ARBA" id="ARBA00022705"/>
    </source>
</evidence>
<dbReference type="InterPro" id="IPR020795">
    <property type="entry name" value="ORC3"/>
</dbReference>
<keyword evidence="10" id="KW-1185">Reference proteome</keyword>
<dbReference type="Proteomes" id="UP000193411">
    <property type="component" value="Unassembled WGS sequence"/>
</dbReference>
<evidence type="ECO:0000259" key="7">
    <source>
        <dbReference type="Pfam" id="PF07034"/>
    </source>
</evidence>
<dbReference type="GO" id="GO:0031261">
    <property type="term" value="C:DNA replication preinitiation complex"/>
    <property type="evidence" value="ECO:0007669"/>
    <property type="project" value="TreeGrafter"/>
</dbReference>
<dbReference type="GO" id="GO:0005664">
    <property type="term" value="C:nuclear origin of replication recognition complex"/>
    <property type="evidence" value="ECO:0007669"/>
    <property type="project" value="InterPro"/>
</dbReference>
<evidence type="ECO:0000256" key="1">
    <source>
        <dbReference type="ARBA" id="ARBA00004123"/>
    </source>
</evidence>
<feature type="region of interest" description="Disordered" evidence="6">
    <location>
        <begin position="535"/>
        <end position="568"/>
    </location>
</feature>
<dbReference type="GO" id="GO:0003688">
    <property type="term" value="F:DNA replication origin binding"/>
    <property type="evidence" value="ECO:0007669"/>
    <property type="project" value="TreeGrafter"/>
</dbReference>
<gene>
    <name evidence="9" type="ORF">BCR44DRAFT_28455</name>
</gene>
<dbReference type="Pfam" id="PF18137">
    <property type="entry name" value="WHD_ORC"/>
    <property type="match status" value="1"/>
</dbReference>
<evidence type="ECO:0000313" key="9">
    <source>
        <dbReference type="EMBL" id="ORZ40509.1"/>
    </source>
</evidence>
<keyword evidence="5" id="KW-0539">Nucleus</keyword>
<comment type="subcellular location">
    <subcellularLocation>
        <location evidence="1">Nucleus</location>
    </subcellularLocation>
</comment>